<accession>C6PRM6</accession>
<gene>
    <name evidence="1" type="ORF">CcarbDRAFT_1443</name>
</gene>
<evidence type="ECO:0000313" key="2">
    <source>
        <dbReference type="Proteomes" id="UP000004198"/>
    </source>
</evidence>
<dbReference type="AlphaFoldDB" id="C6PRM6"/>
<dbReference type="Proteomes" id="UP000004198">
    <property type="component" value="Unassembled WGS sequence"/>
</dbReference>
<dbReference type="EMBL" id="ACVI01000018">
    <property type="protein sequence ID" value="EET88069.1"/>
    <property type="molecule type" value="Genomic_DNA"/>
</dbReference>
<evidence type="ECO:0000313" key="1">
    <source>
        <dbReference type="EMBL" id="EET88069.1"/>
    </source>
</evidence>
<sequence length="33" mass="3982">MEEFVNFIERNGNDEFSIDDLKEMFLKSKLKSQ</sequence>
<comment type="caution">
    <text evidence="1">The sequence shown here is derived from an EMBL/GenBank/DDBJ whole genome shotgun (WGS) entry which is preliminary data.</text>
</comment>
<protein>
    <submittedName>
        <fullName evidence="1">Uncharacterized protein</fullName>
    </submittedName>
</protein>
<proteinExistence type="predicted"/>
<keyword evidence="2" id="KW-1185">Reference proteome</keyword>
<organism evidence="1 2">
    <name type="scientific">Clostridium carboxidivorans P7</name>
    <dbReference type="NCBI Taxonomy" id="536227"/>
    <lineage>
        <taxon>Bacteria</taxon>
        <taxon>Bacillati</taxon>
        <taxon>Bacillota</taxon>
        <taxon>Clostridia</taxon>
        <taxon>Eubacteriales</taxon>
        <taxon>Clostridiaceae</taxon>
        <taxon>Clostridium</taxon>
    </lineage>
</organism>
<reference evidence="1 2" key="1">
    <citation type="submission" date="2009-06" db="EMBL/GenBank/DDBJ databases">
        <title>The draft genome of Clostridium carboxidivorans P7.</title>
        <authorList>
            <consortium name="US DOE Joint Genome Institute (JGI-PGF)"/>
            <person name="Lucas S."/>
            <person name="Copeland A."/>
            <person name="Lapidus A."/>
            <person name="Glavina del Rio T."/>
            <person name="Tice H."/>
            <person name="Bruce D."/>
            <person name="Goodwin L."/>
            <person name="Pitluck S."/>
            <person name="Larimer F."/>
            <person name="Land M.L."/>
            <person name="Hauser L."/>
            <person name="Hemme C.L."/>
        </authorList>
    </citation>
    <scope>NUCLEOTIDE SEQUENCE [LARGE SCALE GENOMIC DNA]</scope>
    <source>
        <strain evidence="1 2">P7</strain>
    </source>
</reference>
<name>C6PRM6_9CLOT</name>